<dbReference type="InterPro" id="IPR039261">
    <property type="entry name" value="FNR_nucleotide-bd"/>
</dbReference>
<evidence type="ECO:0000313" key="3">
    <source>
        <dbReference type="EMBL" id="CAB4044203.1"/>
    </source>
</evidence>
<evidence type="ECO:0000259" key="2">
    <source>
        <dbReference type="Pfam" id="PF08030"/>
    </source>
</evidence>
<reference evidence="4" key="1">
    <citation type="submission" date="2020-04" db="EMBL/GenBank/DDBJ databases">
        <authorList>
            <person name="Alioto T."/>
            <person name="Alioto T."/>
            <person name="Gomez Garrido J."/>
        </authorList>
    </citation>
    <scope>NUCLEOTIDE SEQUENCE</scope>
    <source>
        <strain evidence="4">A484AB</strain>
    </source>
</reference>
<feature type="non-terminal residue" evidence="4">
    <location>
        <position position="91"/>
    </location>
</feature>
<dbReference type="Proteomes" id="UP001152795">
    <property type="component" value="Unassembled WGS sequence"/>
</dbReference>
<feature type="non-terminal residue" evidence="4">
    <location>
        <position position="1"/>
    </location>
</feature>
<keyword evidence="1" id="KW-0560">Oxidoreductase</keyword>
<dbReference type="PANTHER" id="PTHR11972">
    <property type="entry name" value="NADPH OXIDASE"/>
    <property type="match status" value="1"/>
</dbReference>
<dbReference type="InterPro" id="IPR050369">
    <property type="entry name" value="RBOH/FRE"/>
</dbReference>
<dbReference type="GO" id="GO:0006952">
    <property type="term" value="P:defense response"/>
    <property type="evidence" value="ECO:0007669"/>
    <property type="project" value="TreeGrafter"/>
</dbReference>
<dbReference type="GO" id="GO:0016175">
    <property type="term" value="F:superoxide-generating NAD(P)H oxidase activity"/>
    <property type="evidence" value="ECO:0007669"/>
    <property type="project" value="TreeGrafter"/>
</dbReference>
<dbReference type="EMBL" id="CACRXK020036184">
    <property type="protein sequence ID" value="CAB4044781.1"/>
    <property type="molecule type" value="Genomic_DNA"/>
</dbReference>
<dbReference type="EMBL" id="CACRXK020034240">
    <property type="protein sequence ID" value="CAB4044203.1"/>
    <property type="molecule type" value="Genomic_DNA"/>
</dbReference>
<organism evidence="4 5">
    <name type="scientific">Paramuricea clavata</name>
    <name type="common">Red gorgonian</name>
    <name type="synonym">Violescent sea-whip</name>
    <dbReference type="NCBI Taxonomy" id="317549"/>
    <lineage>
        <taxon>Eukaryota</taxon>
        <taxon>Metazoa</taxon>
        <taxon>Cnidaria</taxon>
        <taxon>Anthozoa</taxon>
        <taxon>Octocorallia</taxon>
        <taxon>Malacalcyonacea</taxon>
        <taxon>Plexauridae</taxon>
        <taxon>Paramuricea</taxon>
    </lineage>
</organism>
<keyword evidence="5" id="KW-1185">Reference proteome</keyword>
<comment type="caution">
    <text evidence="4">The sequence shown here is derived from an EMBL/GenBank/DDBJ whole genome shotgun (WGS) entry which is preliminary data.</text>
</comment>
<name>A0A6S7KTH6_PARCT</name>
<gene>
    <name evidence="4" type="ORF">PACLA_8A002696</name>
    <name evidence="3" type="ORF">PACLA_8A006269</name>
</gene>
<evidence type="ECO:0000313" key="4">
    <source>
        <dbReference type="EMBL" id="CAB4044781.1"/>
    </source>
</evidence>
<proteinExistence type="predicted"/>
<feature type="domain" description="Ferric reductase NAD binding" evidence="2">
    <location>
        <begin position="2"/>
        <end position="91"/>
    </location>
</feature>
<dbReference type="GO" id="GO:0042554">
    <property type="term" value="P:superoxide anion generation"/>
    <property type="evidence" value="ECO:0007669"/>
    <property type="project" value="TreeGrafter"/>
</dbReference>
<sequence>VDFFWINRDQASFEWFISLLAQLEMEQSEQRGVFSEHFLDMHIYMTSALKKEDIKALGLQMALELIHEKKEKDLITGLKTKTNPGRPDWDK</sequence>
<evidence type="ECO:0000313" key="5">
    <source>
        <dbReference type="Proteomes" id="UP001152795"/>
    </source>
</evidence>
<dbReference type="InterPro" id="IPR013121">
    <property type="entry name" value="Fe_red_NAD-bd_6"/>
</dbReference>
<dbReference type="Pfam" id="PF08030">
    <property type="entry name" value="NAD_binding_6"/>
    <property type="match status" value="1"/>
</dbReference>
<dbReference type="Gene3D" id="3.40.50.80">
    <property type="entry name" value="Nucleotide-binding domain of ferredoxin-NADP reductase (FNR) module"/>
    <property type="match status" value="1"/>
</dbReference>
<protein>
    <submittedName>
        <fullName evidence="4">NADPH oxidase 5</fullName>
    </submittedName>
</protein>
<accession>A0A6S7KTH6</accession>
<dbReference type="AlphaFoldDB" id="A0A6S7KTH6"/>
<dbReference type="GO" id="GO:0043020">
    <property type="term" value="C:NADPH oxidase complex"/>
    <property type="evidence" value="ECO:0007669"/>
    <property type="project" value="TreeGrafter"/>
</dbReference>
<dbReference type="OrthoDB" id="167398at2759"/>
<evidence type="ECO:0000256" key="1">
    <source>
        <dbReference type="ARBA" id="ARBA00023002"/>
    </source>
</evidence>
<dbReference type="PANTHER" id="PTHR11972:SF58">
    <property type="entry name" value="NADPH OXIDASE 5"/>
    <property type="match status" value="1"/>
</dbReference>